<feature type="chain" id="PRO_5042495066" description="Secreted protein" evidence="1">
    <location>
        <begin position="29"/>
        <end position="75"/>
    </location>
</feature>
<feature type="signal peptide" evidence="1">
    <location>
        <begin position="1"/>
        <end position="28"/>
    </location>
</feature>
<protein>
    <recommendedName>
        <fullName evidence="4">Secreted protein</fullName>
    </recommendedName>
</protein>
<gene>
    <name evidence="2" type="ORF">BDP55DRAFT_688422</name>
</gene>
<evidence type="ECO:0000313" key="2">
    <source>
        <dbReference type="EMBL" id="KAK1656631.1"/>
    </source>
</evidence>
<comment type="caution">
    <text evidence="2">The sequence shown here is derived from an EMBL/GenBank/DDBJ whole genome shotgun (WGS) entry which is preliminary data.</text>
</comment>
<dbReference type="GeneID" id="85461165"/>
<dbReference type="AlphaFoldDB" id="A0AAJ0A516"/>
<evidence type="ECO:0000256" key="1">
    <source>
        <dbReference type="SAM" id="SignalP"/>
    </source>
</evidence>
<sequence length="75" mass="8460">MHRNDCSSPRTLTALCFAILARSRLSDGQRNPYRTVVPDDDYCRRPVGMLDLEQTPVRSFTALAECLLTVAKDCQ</sequence>
<dbReference type="EMBL" id="JAHMHR010000137">
    <property type="protein sequence ID" value="KAK1656631.1"/>
    <property type="molecule type" value="Genomic_DNA"/>
</dbReference>
<organism evidence="2 3">
    <name type="scientific">Colletotrichum godetiae</name>
    <dbReference type="NCBI Taxonomy" id="1209918"/>
    <lineage>
        <taxon>Eukaryota</taxon>
        <taxon>Fungi</taxon>
        <taxon>Dikarya</taxon>
        <taxon>Ascomycota</taxon>
        <taxon>Pezizomycotina</taxon>
        <taxon>Sordariomycetes</taxon>
        <taxon>Hypocreomycetidae</taxon>
        <taxon>Glomerellales</taxon>
        <taxon>Glomerellaceae</taxon>
        <taxon>Colletotrichum</taxon>
        <taxon>Colletotrichum acutatum species complex</taxon>
    </lineage>
</organism>
<name>A0AAJ0A516_9PEZI</name>
<evidence type="ECO:0008006" key="4">
    <source>
        <dbReference type="Google" id="ProtNLM"/>
    </source>
</evidence>
<dbReference type="RefSeq" id="XP_060421395.1">
    <property type="nucleotide sequence ID" value="XM_060576639.1"/>
</dbReference>
<keyword evidence="1" id="KW-0732">Signal</keyword>
<evidence type="ECO:0000313" key="3">
    <source>
        <dbReference type="Proteomes" id="UP001224890"/>
    </source>
</evidence>
<proteinExistence type="predicted"/>
<dbReference type="Proteomes" id="UP001224890">
    <property type="component" value="Unassembled WGS sequence"/>
</dbReference>
<reference evidence="2" key="1">
    <citation type="submission" date="2021-06" db="EMBL/GenBank/DDBJ databases">
        <title>Comparative genomics, transcriptomics and evolutionary studies reveal genomic signatures of adaptation to plant cell wall in hemibiotrophic fungi.</title>
        <authorList>
            <consortium name="DOE Joint Genome Institute"/>
            <person name="Baroncelli R."/>
            <person name="Diaz J.F."/>
            <person name="Benocci T."/>
            <person name="Peng M."/>
            <person name="Battaglia E."/>
            <person name="Haridas S."/>
            <person name="Andreopoulos W."/>
            <person name="Labutti K."/>
            <person name="Pangilinan J."/>
            <person name="Floch G.L."/>
            <person name="Makela M.R."/>
            <person name="Henrissat B."/>
            <person name="Grigoriev I.V."/>
            <person name="Crouch J.A."/>
            <person name="De Vries R.P."/>
            <person name="Sukno S.A."/>
            <person name="Thon M.R."/>
        </authorList>
    </citation>
    <scope>NUCLEOTIDE SEQUENCE</scope>
    <source>
        <strain evidence="2">CBS 193.32</strain>
    </source>
</reference>
<keyword evidence="3" id="KW-1185">Reference proteome</keyword>
<accession>A0AAJ0A516</accession>